<dbReference type="EMBL" id="FOUT01000009">
    <property type="protein sequence ID" value="SFN28083.1"/>
    <property type="molecule type" value="Genomic_DNA"/>
</dbReference>
<evidence type="ECO:0000313" key="1">
    <source>
        <dbReference type="EMBL" id="SFN28083.1"/>
    </source>
</evidence>
<protein>
    <submittedName>
        <fullName evidence="1">Uncharacterized protein</fullName>
    </submittedName>
</protein>
<dbReference type="AlphaFoldDB" id="A0A1I4XRK8"/>
<gene>
    <name evidence="1" type="ORF">SAMN05444143_10995</name>
</gene>
<evidence type="ECO:0000313" key="2">
    <source>
        <dbReference type="Proteomes" id="UP000182961"/>
    </source>
</evidence>
<organism evidence="1 2">
    <name type="scientific">Flavobacterium succinicans</name>
    <dbReference type="NCBI Taxonomy" id="29536"/>
    <lineage>
        <taxon>Bacteria</taxon>
        <taxon>Pseudomonadati</taxon>
        <taxon>Bacteroidota</taxon>
        <taxon>Flavobacteriia</taxon>
        <taxon>Flavobacteriales</taxon>
        <taxon>Flavobacteriaceae</taxon>
        <taxon>Flavobacterium</taxon>
    </lineage>
</organism>
<dbReference type="eggNOG" id="ENOG502ZC8N">
    <property type="taxonomic scope" value="Bacteria"/>
</dbReference>
<name>A0A1I4XRK8_9FLAO</name>
<keyword evidence="2" id="KW-1185">Reference proteome</keyword>
<accession>A0A1I4XRK8</accession>
<dbReference type="Proteomes" id="UP000182961">
    <property type="component" value="Unassembled WGS sequence"/>
</dbReference>
<proteinExistence type="predicted"/>
<reference evidence="2" key="1">
    <citation type="submission" date="2016-10" db="EMBL/GenBank/DDBJ databases">
        <authorList>
            <person name="Varghese N."/>
            <person name="Submissions S."/>
        </authorList>
    </citation>
    <scope>NUCLEOTIDE SEQUENCE [LARGE SCALE GENOMIC DNA]</scope>
    <source>
        <strain evidence="2">DSM 4002</strain>
    </source>
</reference>
<dbReference type="RefSeq" id="WP_024981198.1">
    <property type="nucleotide sequence ID" value="NZ_CBCRUM010000006.1"/>
</dbReference>
<sequence length="202" mass="23475">MKKRVLLFLLFSVSQLHYSQKSITMTNSYGSENQEIQNLMDFEKIYTERLNFASEELKGKHYEVSLEEFKNGKLIKTSALFDSSESDYFKIDSNSESLSFFFKLSDGKLKTYIRGKKFGSKKYYFKLYSDSDEYALKDFFGGKKEVTIDFQKKNAVFAIITPTIYKDGSGSYCEVAQSDIAPEKFGEHFNIPHYFIVSIKFK</sequence>